<protein>
    <submittedName>
        <fullName evidence="1">Uncharacterized protein</fullName>
    </submittedName>
</protein>
<comment type="caution">
    <text evidence="1">The sequence shown here is derived from an EMBL/GenBank/DDBJ whole genome shotgun (WGS) entry which is preliminary data.</text>
</comment>
<evidence type="ECO:0000313" key="2">
    <source>
        <dbReference type="Proteomes" id="UP000823674"/>
    </source>
</evidence>
<organism evidence="1 2">
    <name type="scientific">Brassica rapa subsp. trilocularis</name>
    <dbReference type="NCBI Taxonomy" id="1813537"/>
    <lineage>
        <taxon>Eukaryota</taxon>
        <taxon>Viridiplantae</taxon>
        <taxon>Streptophyta</taxon>
        <taxon>Embryophyta</taxon>
        <taxon>Tracheophyta</taxon>
        <taxon>Spermatophyta</taxon>
        <taxon>Magnoliopsida</taxon>
        <taxon>eudicotyledons</taxon>
        <taxon>Gunneridae</taxon>
        <taxon>Pentapetalae</taxon>
        <taxon>rosids</taxon>
        <taxon>malvids</taxon>
        <taxon>Brassicales</taxon>
        <taxon>Brassicaceae</taxon>
        <taxon>Brassiceae</taxon>
        <taxon>Brassica</taxon>
    </lineage>
</organism>
<dbReference type="Proteomes" id="UP000823674">
    <property type="component" value="Chromosome A08"/>
</dbReference>
<name>A0ABQ7LSE9_BRACM</name>
<evidence type="ECO:0000313" key="1">
    <source>
        <dbReference type="EMBL" id="KAG5389483.1"/>
    </source>
</evidence>
<reference evidence="1 2" key="1">
    <citation type="submission" date="2021-03" db="EMBL/GenBank/DDBJ databases">
        <authorList>
            <person name="King G.J."/>
            <person name="Bancroft I."/>
            <person name="Baten A."/>
            <person name="Bloomfield J."/>
            <person name="Borpatragohain P."/>
            <person name="He Z."/>
            <person name="Irish N."/>
            <person name="Irwin J."/>
            <person name="Liu K."/>
            <person name="Mauleon R.P."/>
            <person name="Moore J."/>
            <person name="Morris R."/>
            <person name="Ostergaard L."/>
            <person name="Wang B."/>
            <person name="Wells R."/>
        </authorList>
    </citation>
    <scope>NUCLEOTIDE SEQUENCE [LARGE SCALE GENOMIC DNA]</scope>
    <source>
        <strain evidence="1">R-o-18</strain>
        <tissue evidence="1">Leaf</tissue>
    </source>
</reference>
<keyword evidence="2" id="KW-1185">Reference proteome</keyword>
<accession>A0ABQ7LSE9</accession>
<proteinExistence type="predicted"/>
<gene>
    <name evidence="1" type="primary">A08p020070.1_BraROA</name>
    <name evidence="1" type="ORF">IGI04_031024</name>
</gene>
<dbReference type="EMBL" id="JADBGQ010000007">
    <property type="protein sequence ID" value="KAG5389483.1"/>
    <property type="molecule type" value="Genomic_DNA"/>
</dbReference>
<sequence length="77" mass="9008">MDATNITENQELGLFSRKQRLGSLRTKTIEIRSFDCANIHFVFSGKVEPWSYIEKRNVAHYKPGRVRIATYQTFKTI</sequence>